<evidence type="ECO:0000313" key="1">
    <source>
        <dbReference type="EMBL" id="GAV00580.1"/>
    </source>
</evidence>
<proteinExistence type="predicted"/>
<dbReference type="Proteomes" id="UP000186922">
    <property type="component" value="Unassembled WGS sequence"/>
</dbReference>
<evidence type="ECO:0000313" key="2">
    <source>
        <dbReference type="Proteomes" id="UP000186922"/>
    </source>
</evidence>
<organism evidence="1 2">
    <name type="scientific">Ramazzottius varieornatus</name>
    <name type="common">Water bear</name>
    <name type="synonym">Tardigrade</name>
    <dbReference type="NCBI Taxonomy" id="947166"/>
    <lineage>
        <taxon>Eukaryota</taxon>
        <taxon>Metazoa</taxon>
        <taxon>Ecdysozoa</taxon>
        <taxon>Tardigrada</taxon>
        <taxon>Eutardigrada</taxon>
        <taxon>Parachela</taxon>
        <taxon>Hypsibioidea</taxon>
        <taxon>Ramazzottiidae</taxon>
        <taxon>Ramazzottius</taxon>
    </lineage>
</organism>
<comment type="caution">
    <text evidence="1">The sequence shown here is derived from an EMBL/GenBank/DDBJ whole genome shotgun (WGS) entry which is preliminary data.</text>
</comment>
<dbReference type="AlphaFoldDB" id="A0A1D1VG32"/>
<name>A0A1D1VG32_RAMVA</name>
<protein>
    <submittedName>
        <fullName evidence="1">Uncharacterized protein</fullName>
    </submittedName>
</protein>
<accession>A0A1D1VG32</accession>
<reference evidence="1 2" key="1">
    <citation type="journal article" date="2016" name="Nat. Commun.">
        <title>Extremotolerant tardigrade genome and improved radiotolerance of human cultured cells by tardigrade-unique protein.</title>
        <authorList>
            <person name="Hashimoto T."/>
            <person name="Horikawa D.D."/>
            <person name="Saito Y."/>
            <person name="Kuwahara H."/>
            <person name="Kozuka-Hata H."/>
            <person name="Shin-I T."/>
            <person name="Minakuchi Y."/>
            <person name="Ohishi K."/>
            <person name="Motoyama A."/>
            <person name="Aizu T."/>
            <person name="Enomoto A."/>
            <person name="Kondo K."/>
            <person name="Tanaka S."/>
            <person name="Hara Y."/>
            <person name="Koshikawa S."/>
            <person name="Sagara H."/>
            <person name="Miura T."/>
            <person name="Yokobori S."/>
            <person name="Miyagawa K."/>
            <person name="Suzuki Y."/>
            <person name="Kubo T."/>
            <person name="Oyama M."/>
            <person name="Kohara Y."/>
            <person name="Fujiyama A."/>
            <person name="Arakawa K."/>
            <person name="Katayama T."/>
            <person name="Toyoda A."/>
            <person name="Kunieda T."/>
        </authorList>
    </citation>
    <scope>NUCLEOTIDE SEQUENCE [LARGE SCALE GENOMIC DNA]</scope>
    <source>
        <strain evidence="1 2">YOKOZUNA-1</strain>
    </source>
</reference>
<keyword evidence="2" id="KW-1185">Reference proteome</keyword>
<gene>
    <name evidence="1" type="primary">RvY_11407-1</name>
    <name evidence="1" type="synonym">RvY_11407.1</name>
    <name evidence="1" type="ORF">RvY_11407</name>
</gene>
<sequence>MTLKDPTRNLTQLDALTAMEGDDASSARTECVPLGADVYESLCAVSLASNQLVIRHRDLQRGLQATQRESAVKDVEISHLR</sequence>
<dbReference type="EMBL" id="BDGG01000006">
    <property type="protein sequence ID" value="GAV00580.1"/>
    <property type="molecule type" value="Genomic_DNA"/>
</dbReference>